<dbReference type="SUPFAM" id="SSF54427">
    <property type="entry name" value="NTF2-like"/>
    <property type="match status" value="1"/>
</dbReference>
<comment type="caution">
    <text evidence="2">The sequence shown here is derived from an EMBL/GenBank/DDBJ whole genome shotgun (WGS) entry which is preliminary data.</text>
</comment>
<dbReference type="EMBL" id="BCMG01000011">
    <property type="protein sequence ID" value="GAX01996.1"/>
    <property type="molecule type" value="Genomic_DNA"/>
</dbReference>
<keyword evidence="3" id="KW-1185">Reference proteome</keyword>
<dbReference type="InterPro" id="IPR037401">
    <property type="entry name" value="SnoaL-like"/>
</dbReference>
<proteinExistence type="predicted"/>
<dbReference type="STRING" id="1302250.GCA_001313225_01930"/>
<evidence type="ECO:0000259" key="1">
    <source>
        <dbReference type="Pfam" id="PF13577"/>
    </source>
</evidence>
<dbReference type="Pfam" id="PF13577">
    <property type="entry name" value="SnoaL_4"/>
    <property type="match status" value="1"/>
</dbReference>
<sequence>MTDKKFYDAPLDQTDKQAFADRAEIRELLEYERYARDNNLYAQESACYSDDAQMHVSWYDGPAKGYFEKVAQANGGGAKHKIFYTAVWVNGNKAISEMPVMMLSPRVKLGGQAVDLHSYARIFMRLEKKNGTWKILDGDCIYERDELIPVVPGQPIQIDTKELASYRESYQGLCYVLKRTNLPSSQDLPGEDQPETVEKVYSDASKWFFA</sequence>
<protein>
    <recommendedName>
        <fullName evidence="1">SnoaL-like domain-containing protein</fullName>
    </recommendedName>
</protein>
<accession>A0A1Z5IJX6</accession>
<feature type="domain" description="SnoaL-like" evidence="1">
    <location>
        <begin position="19"/>
        <end position="135"/>
    </location>
</feature>
<dbReference type="AlphaFoldDB" id="A0A1Z5IJX6"/>
<dbReference type="InterPro" id="IPR032710">
    <property type="entry name" value="NTF2-like_dom_sf"/>
</dbReference>
<evidence type="ECO:0000313" key="3">
    <source>
        <dbReference type="Proteomes" id="UP000198402"/>
    </source>
</evidence>
<organism evidence="2 3">
    <name type="scientific">Secundilactobacillus silagei JCM 19001</name>
    <dbReference type="NCBI Taxonomy" id="1302250"/>
    <lineage>
        <taxon>Bacteria</taxon>
        <taxon>Bacillati</taxon>
        <taxon>Bacillota</taxon>
        <taxon>Bacilli</taxon>
        <taxon>Lactobacillales</taxon>
        <taxon>Lactobacillaceae</taxon>
        <taxon>Secundilactobacillus</taxon>
    </lineage>
</organism>
<gene>
    <name evidence="2" type="ORF">IWT126_02060</name>
</gene>
<dbReference type="RefSeq" id="WP_089137114.1">
    <property type="nucleotide sequence ID" value="NZ_BCMG01000011.1"/>
</dbReference>
<dbReference type="OrthoDB" id="1492465at2"/>
<dbReference type="Gene3D" id="3.10.450.50">
    <property type="match status" value="1"/>
</dbReference>
<evidence type="ECO:0000313" key="2">
    <source>
        <dbReference type="EMBL" id="GAX01996.1"/>
    </source>
</evidence>
<name>A0A1Z5IJX6_9LACO</name>
<reference evidence="2 3" key="1">
    <citation type="submission" date="2015-11" db="EMBL/GenBank/DDBJ databases">
        <title>Draft genome sequences of new species of the genus Lactobacillus isolated from orchardgrass silage.</title>
        <authorList>
            <person name="Tohno M."/>
            <person name="Tanizawa Y."/>
            <person name="Arita M."/>
        </authorList>
    </citation>
    <scope>NUCLEOTIDE SEQUENCE [LARGE SCALE GENOMIC DNA]</scope>
    <source>
        <strain evidence="2 3">IWT126</strain>
    </source>
</reference>
<dbReference type="Proteomes" id="UP000198402">
    <property type="component" value="Unassembled WGS sequence"/>
</dbReference>